<dbReference type="HOGENOM" id="CLU_017054_0_2_9"/>
<evidence type="ECO:0000313" key="3">
    <source>
        <dbReference type="Proteomes" id="UP000009875"/>
    </source>
</evidence>
<keyword evidence="3" id="KW-1185">Reference proteome</keyword>
<accession>K9EYV1</accession>
<dbReference type="EMBL" id="AGXA01000002">
    <property type="protein sequence ID" value="EKU94355.1"/>
    <property type="molecule type" value="Genomic_DNA"/>
</dbReference>
<name>K9EYV1_9LACT</name>
<dbReference type="PATRIC" id="fig|883081.3.peg.85"/>
<dbReference type="GO" id="GO:0004371">
    <property type="term" value="F:glycerone kinase activity"/>
    <property type="evidence" value="ECO:0007669"/>
    <property type="project" value="InterPro"/>
</dbReference>
<dbReference type="eggNOG" id="COG2376">
    <property type="taxonomic scope" value="Bacteria"/>
</dbReference>
<proteinExistence type="predicted"/>
<dbReference type="RefSeq" id="WP_003776200.1">
    <property type="nucleotide sequence ID" value="NZ_JH992957.1"/>
</dbReference>
<gene>
    <name evidence="2" type="ORF">HMPREF9698_00083</name>
</gene>
<evidence type="ECO:0000313" key="2">
    <source>
        <dbReference type="EMBL" id="EKU94355.1"/>
    </source>
</evidence>
<evidence type="ECO:0000259" key="1">
    <source>
        <dbReference type="PROSITE" id="PS51481"/>
    </source>
</evidence>
<comment type="caution">
    <text evidence="2">The sequence shown here is derived from an EMBL/GenBank/DDBJ whole genome shotgun (WGS) entry which is preliminary data.</text>
</comment>
<dbReference type="InterPro" id="IPR004006">
    <property type="entry name" value="DhaK_dom"/>
</dbReference>
<dbReference type="PANTHER" id="PTHR28629:SF4">
    <property type="entry name" value="TRIOKINASE_FMN CYCLASE"/>
    <property type="match status" value="1"/>
</dbReference>
<organism evidence="2 3">
    <name type="scientific">Alloiococcus otitis ATCC 51267</name>
    <dbReference type="NCBI Taxonomy" id="883081"/>
    <lineage>
        <taxon>Bacteria</taxon>
        <taxon>Bacillati</taxon>
        <taxon>Bacillota</taxon>
        <taxon>Bacilli</taxon>
        <taxon>Lactobacillales</taxon>
        <taxon>Carnobacteriaceae</taxon>
        <taxon>Alloiococcus</taxon>
    </lineage>
</organism>
<reference evidence="2 3" key="1">
    <citation type="submission" date="2012-09" db="EMBL/GenBank/DDBJ databases">
        <title>The Genome Sequence of Alloiococcus otitis ATCC 51267.</title>
        <authorList>
            <consortium name="The Broad Institute Genome Sequencing Platform"/>
            <person name="Earl A."/>
            <person name="Ward D."/>
            <person name="Feldgarden M."/>
            <person name="Gevers D."/>
            <person name="Huys G."/>
            <person name="Walker B."/>
            <person name="Young S.K."/>
            <person name="Zeng Q."/>
            <person name="Gargeya S."/>
            <person name="Fitzgerald M."/>
            <person name="Haas B."/>
            <person name="Abouelleil A."/>
            <person name="Alvarado L."/>
            <person name="Arachchi H.M."/>
            <person name="Berlin A.M."/>
            <person name="Chapman S.B."/>
            <person name="Goldberg J."/>
            <person name="Griggs A."/>
            <person name="Gujja S."/>
            <person name="Hansen M."/>
            <person name="Howarth C."/>
            <person name="Imamovic A."/>
            <person name="Larimer J."/>
            <person name="McCowen C."/>
            <person name="Montmayeur A."/>
            <person name="Murphy C."/>
            <person name="Neiman D."/>
            <person name="Pearson M."/>
            <person name="Priest M."/>
            <person name="Roberts A."/>
            <person name="Saif S."/>
            <person name="Shea T."/>
            <person name="Sisk P."/>
            <person name="Sykes S."/>
            <person name="Wortman J."/>
            <person name="Nusbaum C."/>
            <person name="Birren B."/>
        </authorList>
    </citation>
    <scope>NUCLEOTIDE SEQUENCE [LARGE SCALE GENOMIC DNA]</scope>
    <source>
        <strain evidence="2 3">ATCC 51267</strain>
    </source>
</reference>
<dbReference type="AlphaFoldDB" id="K9EYV1"/>
<dbReference type="SUPFAM" id="SSF82549">
    <property type="entry name" value="DAK1/DegV-like"/>
    <property type="match status" value="1"/>
</dbReference>
<dbReference type="Gene3D" id="3.30.1180.20">
    <property type="entry name" value="Dihydroxyacetone kinase, domain 2"/>
    <property type="match status" value="1"/>
</dbReference>
<dbReference type="PROSITE" id="PS51481">
    <property type="entry name" value="DHAK"/>
    <property type="match status" value="1"/>
</dbReference>
<dbReference type="OrthoDB" id="9806345at2"/>
<dbReference type="InterPro" id="IPR050861">
    <property type="entry name" value="Dihydroxyacetone_Kinase"/>
</dbReference>
<feature type="domain" description="DhaK" evidence="1">
    <location>
        <begin position="9"/>
        <end position="331"/>
    </location>
</feature>
<dbReference type="Proteomes" id="UP000009875">
    <property type="component" value="Unassembled WGS sequence"/>
</dbReference>
<dbReference type="PANTHER" id="PTHR28629">
    <property type="entry name" value="TRIOKINASE/FMN CYCLASE"/>
    <property type="match status" value="1"/>
</dbReference>
<dbReference type="FunFam" id="3.40.50.10440:FF:000001">
    <property type="entry name" value="Dihydroxyacetone kinase, DhaK subunit"/>
    <property type="match status" value="1"/>
</dbReference>
<dbReference type="GO" id="GO:0005829">
    <property type="term" value="C:cytosol"/>
    <property type="evidence" value="ECO:0007669"/>
    <property type="project" value="TreeGrafter"/>
</dbReference>
<dbReference type="GO" id="GO:0019563">
    <property type="term" value="P:glycerol catabolic process"/>
    <property type="evidence" value="ECO:0007669"/>
    <property type="project" value="TreeGrafter"/>
</dbReference>
<protein>
    <recommendedName>
        <fullName evidence="1">DhaK domain-containing protein</fullName>
    </recommendedName>
</protein>
<dbReference type="STRING" id="883081.HMPREF9698_00083"/>
<dbReference type="Gene3D" id="3.40.50.10440">
    <property type="entry name" value="Dihydroxyacetone kinase, domain 1"/>
    <property type="match status" value="1"/>
</dbReference>
<sequence>MSGFLNGKTDQEIIDRITDGIVATYDQVLIKIDGTNAVKKSIIPNNKVVLISGGGSGHEPGHYGYIGENMLDAAIMGPIFEPPSPSQIFKVIQETYNNQGSLLIIKNFEKDVNNFLEAEKRAVATGMKVDHVIVNDDCSIESSSYKQRKRGVAGSVLVHKILGGAASKGLSLAQLVKLGKQVVDQTRTLGVSFSNASTISNKSAQYKLAEDEMFFGIGIHGEPGYRKETMQSSERIALELTNKLIQQYKKNNIKKLAIMVNGLGSTPLLELSIFMSEVMDFLDINHLGVDFKLMGNFLTAYDTAGLSLTFVNLKDEKWLAYLNEPTDAFGWNH</sequence>
<dbReference type="Pfam" id="PF02733">
    <property type="entry name" value="Dak1"/>
    <property type="match status" value="1"/>
</dbReference>